<organism evidence="2 3">
    <name type="scientific">Pichia kluyveri</name>
    <name type="common">Yeast</name>
    <dbReference type="NCBI Taxonomy" id="36015"/>
    <lineage>
        <taxon>Eukaryota</taxon>
        <taxon>Fungi</taxon>
        <taxon>Dikarya</taxon>
        <taxon>Ascomycota</taxon>
        <taxon>Saccharomycotina</taxon>
        <taxon>Pichiomycetes</taxon>
        <taxon>Pichiales</taxon>
        <taxon>Pichiaceae</taxon>
        <taxon>Pichia</taxon>
    </lineage>
</organism>
<comment type="caution">
    <text evidence="2">The sequence shown here is derived from an EMBL/GenBank/DDBJ whole genome shotgun (WGS) entry which is preliminary data.</text>
</comment>
<dbReference type="EMBL" id="BTGB01000001">
    <property type="protein sequence ID" value="GMM44573.1"/>
    <property type="molecule type" value="Genomic_DNA"/>
</dbReference>
<evidence type="ECO:0000256" key="1">
    <source>
        <dbReference type="SAM" id="MobiDB-lite"/>
    </source>
</evidence>
<evidence type="ECO:0000313" key="2">
    <source>
        <dbReference type="EMBL" id="GMM44573.1"/>
    </source>
</evidence>
<sequence length="240" mass="28275">MDNKMIEGFFNNETKLTLKQIHEKASALAKIFDNLTELDKQDSIDMNFEEIDKIIDLGNKISEKKKNNLTYRAANRRFGSGSFDRKAAKRIFLSMKNHIPRKYKRTLWYVTVDGYHIGELARMNNRERAAFKFEDLKKVGPGTFSKEKSSTNKFFQLWKELNDIVVEFFTHNDWFYEGLIDSQFREIYQHPLLNGKFDKDEVSSSDNDVFSSDTQNNSDKDKEIRHYKSIYSDDDIEINS</sequence>
<feature type="region of interest" description="Disordered" evidence="1">
    <location>
        <begin position="201"/>
        <end position="225"/>
    </location>
</feature>
<evidence type="ECO:0000313" key="3">
    <source>
        <dbReference type="Proteomes" id="UP001378960"/>
    </source>
</evidence>
<feature type="compositionally biased region" description="Low complexity" evidence="1">
    <location>
        <begin position="204"/>
        <end position="213"/>
    </location>
</feature>
<reference evidence="2 3" key="1">
    <citation type="journal article" date="2023" name="Elife">
        <title>Identification of key yeast species and microbe-microbe interactions impacting larval growth of Drosophila in the wild.</title>
        <authorList>
            <person name="Mure A."/>
            <person name="Sugiura Y."/>
            <person name="Maeda R."/>
            <person name="Honda K."/>
            <person name="Sakurai N."/>
            <person name="Takahashi Y."/>
            <person name="Watada M."/>
            <person name="Katoh T."/>
            <person name="Gotoh A."/>
            <person name="Gotoh Y."/>
            <person name="Taniguchi I."/>
            <person name="Nakamura K."/>
            <person name="Hayashi T."/>
            <person name="Katayama T."/>
            <person name="Uemura T."/>
            <person name="Hattori Y."/>
        </authorList>
    </citation>
    <scope>NUCLEOTIDE SEQUENCE [LARGE SCALE GENOMIC DNA]</scope>
    <source>
        <strain evidence="2 3">PK-24</strain>
    </source>
</reference>
<protein>
    <submittedName>
        <fullName evidence="2">Uncharacterized protein</fullName>
    </submittedName>
</protein>
<gene>
    <name evidence="2" type="ORF">DAPK24_011480</name>
</gene>
<keyword evidence="3" id="KW-1185">Reference proteome</keyword>
<name>A0AAV5R036_PICKL</name>
<dbReference type="AlphaFoldDB" id="A0AAV5R036"/>
<dbReference type="Proteomes" id="UP001378960">
    <property type="component" value="Unassembled WGS sequence"/>
</dbReference>
<proteinExistence type="predicted"/>
<accession>A0AAV5R036</accession>